<reference evidence="1" key="2">
    <citation type="submission" date="2023-03" db="EMBL/GenBank/DDBJ databases">
        <authorList>
            <person name="Inwood S.N."/>
            <person name="Skelly J.G."/>
            <person name="Guhlin J."/>
            <person name="Harrop T.W.R."/>
            <person name="Goldson S.G."/>
            <person name="Dearden P.K."/>
        </authorList>
    </citation>
    <scope>NUCLEOTIDE SEQUENCE</scope>
    <source>
        <strain evidence="1">Lincoln</strain>
        <tissue evidence="1">Whole body</tissue>
    </source>
</reference>
<reference evidence="1" key="1">
    <citation type="journal article" date="2023" name="bioRxiv">
        <title>Scaffold-level genome assemblies of two parasitoid biocontrol wasps reveal the parthenogenesis mechanism and an associated novel virus.</title>
        <authorList>
            <person name="Inwood S."/>
            <person name="Skelly J."/>
            <person name="Guhlin J."/>
            <person name="Harrop T."/>
            <person name="Goldson S."/>
            <person name="Dearden P."/>
        </authorList>
    </citation>
    <scope>NUCLEOTIDE SEQUENCE</scope>
    <source>
        <strain evidence="1">Lincoln</strain>
        <tissue evidence="1">Whole body</tissue>
    </source>
</reference>
<evidence type="ECO:0000313" key="1">
    <source>
        <dbReference type="EMBL" id="KAK0161661.1"/>
    </source>
</evidence>
<name>A0AA39F2E0_MICHY</name>
<comment type="caution">
    <text evidence="1">The sequence shown here is derived from an EMBL/GenBank/DDBJ whole genome shotgun (WGS) entry which is preliminary data.</text>
</comment>
<gene>
    <name evidence="1" type="ORF">PV327_008080</name>
</gene>
<keyword evidence="2" id="KW-1185">Reference proteome</keyword>
<dbReference type="AlphaFoldDB" id="A0AA39F2E0"/>
<accession>A0AA39F2E0</accession>
<protein>
    <submittedName>
        <fullName evidence="1">Uncharacterized protein</fullName>
    </submittedName>
</protein>
<evidence type="ECO:0000313" key="2">
    <source>
        <dbReference type="Proteomes" id="UP001168972"/>
    </source>
</evidence>
<dbReference type="EMBL" id="JAQQBR010001834">
    <property type="protein sequence ID" value="KAK0161661.1"/>
    <property type="molecule type" value="Genomic_DNA"/>
</dbReference>
<proteinExistence type="predicted"/>
<sequence length="475" mass="55203">MWETILRGFNRKKVVKEILHKETHVYQADKRRELQQHGDPEPPILPKGHVLSKAKSDDKISYYGNKDPVVALCILKRTNKEMNICDSSRALQTECIATYTRYRTIEEYCDAFFHKSNSMDNETLVSIDVAHYIYLTEAEQFMKNLLIVSRNETDGFLKNGQKTKTETCKSALKALITDQLEEYEKLRQLLDTESNSESESDSEFKFEIYNNFQSEPCSHEDFDSAKKMRFSQGQKVTSKSNEWKLWAQSIDQVVVKEIEKEEGKIAKKLIFECTHIPMWSNIFNNKFIENNVKPSSSAPVESEIRKIKHGVLEKKGKIARVDVTVEKIIDYYDGRLRILNTSNGENIKFFSHHSRNREKEMDCDIKSDRNTNREIIETEKENFDSPCEKHDAVDFANTCIEQRSPLKEIRNAQWSCGVPSIPVFHCKSDNDMGHYMAICFRGGGWIVYDDLSDKEKTSKSNIKVKPKLIFYVKEM</sequence>
<dbReference type="Proteomes" id="UP001168972">
    <property type="component" value="Unassembled WGS sequence"/>
</dbReference>
<organism evidence="1 2">
    <name type="scientific">Microctonus hyperodae</name>
    <name type="common">Parasitoid wasp</name>
    <dbReference type="NCBI Taxonomy" id="165561"/>
    <lineage>
        <taxon>Eukaryota</taxon>
        <taxon>Metazoa</taxon>
        <taxon>Ecdysozoa</taxon>
        <taxon>Arthropoda</taxon>
        <taxon>Hexapoda</taxon>
        <taxon>Insecta</taxon>
        <taxon>Pterygota</taxon>
        <taxon>Neoptera</taxon>
        <taxon>Endopterygota</taxon>
        <taxon>Hymenoptera</taxon>
        <taxon>Apocrita</taxon>
        <taxon>Ichneumonoidea</taxon>
        <taxon>Braconidae</taxon>
        <taxon>Euphorinae</taxon>
        <taxon>Microctonus</taxon>
    </lineage>
</organism>